<dbReference type="InterPro" id="IPR036291">
    <property type="entry name" value="NAD(P)-bd_dom_sf"/>
</dbReference>
<dbReference type="EMBL" id="QLMA01000004">
    <property type="protein sequence ID" value="RAJ82245.1"/>
    <property type="molecule type" value="Genomic_DNA"/>
</dbReference>
<reference evidence="3 4" key="1">
    <citation type="submission" date="2018-06" db="EMBL/GenBank/DDBJ databases">
        <title>Genomic Encyclopedia of Archaeal and Bacterial Type Strains, Phase II (KMG-II): from individual species to whole genera.</title>
        <authorList>
            <person name="Goeker M."/>
        </authorList>
    </citation>
    <scope>NUCLEOTIDE SEQUENCE [LARGE SCALE GENOMIC DNA]</scope>
    <source>
        <strain evidence="3 4">DSM 29821</strain>
    </source>
</reference>
<feature type="domain" description="Ketoreductase" evidence="2">
    <location>
        <begin position="7"/>
        <end position="181"/>
    </location>
</feature>
<dbReference type="OrthoDB" id="9775296at2"/>
<dbReference type="PANTHER" id="PTHR43975:SF2">
    <property type="entry name" value="EG:BACR7A4.14 PROTEIN-RELATED"/>
    <property type="match status" value="1"/>
</dbReference>
<dbReference type="SMART" id="SM00822">
    <property type="entry name" value="PKS_KR"/>
    <property type="match status" value="1"/>
</dbReference>
<protein>
    <submittedName>
        <fullName evidence="3">NAD(P)-dependent dehydrogenase (Short-subunit alcohol dehydrogenase family)</fullName>
    </submittedName>
</protein>
<dbReference type="SUPFAM" id="SSF51735">
    <property type="entry name" value="NAD(P)-binding Rossmann-fold domains"/>
    <property type="match status" value="1"/>
</dbReference>
<dbReference type="InterPro" id="IPR002347">
    <property type="entry name" value="SDR_fam"/>
</dbReference>
<evidence type="ECO:0000256" key="1">
    <source>
        <dbReference type="ARBA" id="ARBA00006484"/>
    </source>
</evidence>
<dbReference type="PRINTS" id="PR00081">
    <property type="entry name" value="GDHRDH"/>
</dbReference>
<dbReference type="InterPro" id="IPR020904">
    <property type="entry name" value="Sc_DH/Rdtase_CS"/>
</dbReference>
<dbReference type="PRINTS" id="PR00080">
    <property type="entry name" value="SDRFAMILY"/>
</dbReference>
<accession>A0A327W1X1</accession>
<gene>
    <name evidence="3" type="ORF">CLV59_104470</name>
</gene>
<dbReference type="PROSITE" id="PS00061">
    <property type="entry name" value="ADH_SHORT"/>
    <property type="match status" value="1"/>
</dbReference>
<dbReference type="FunFam" id="3.40.50.720:FF:000084">
    <property type="entry name" value="Short-chain dehydrogenase reductase"/>
    <property type="match status" value="1"/>
</dbReference>
<evidence type="ECO:0000313" key="3">
    <source>
        <dbReference type="EMBL" id="RAJ82245.1"/>
    </source>
</evidence>
<dbReference type="Proteomes" id="UP000249819">
    <property type="component" value="Unassembled WGS sequence"/>
</dbReference>
<dbReference type="InterPro" id="IPR057326">
    <property type="entry name" value="KR_dom"/>
</dbReference>
<evidence type="ECO:0000313" key="4">
    <source>
        <dbReference type="Proteomes" id="UP000249819"/>
    </source>
</evidence>
<dbReference type="AlphaFoldDB" id="A0A327W1X1"/>
<dbReference type="Gene3D" id="3.40.50.720">
    <property type="entry name" value="NAD(P)-binding Rossmann-like Domain"/>
    <property type="match status" value="1"/>
</dbReference>
<comment type="similarity">
    <text evidence="1">Belongs to the short-chain dehydrogenases/reductases (SDR) family.</text>
</comment>
<proteinExistence type="inferred from homology"/>
<comment type="caution">
    <text evidence="3">The sequence shown here is derived from an EMBL/GenBank/DDBJ whole genome shotgun (WGS) entry which is preliminary data.</text>
</comment>
<dbReference type="RefSeq" id="WP_111592774.1">
    <property type="nucleotide sequence ID" value="NZ_QLMA01000004.1"/>
</dbReference>
<evidence type="ECO:0000259" key="2">
    <source>
        <dbReference type="SMART" id="SM00822"/>
    </source>
</evidence>
<dbReference type="Pfam" id="PF13561">
    <property type="entry name" value="adh_short_C2"/>
    <property type="match status" value="1"/>
</dbReference>
<name>A0A327W1X1_9BACT</name>
<sequence>MTDYKDKKIVITGGTHGMGFATAKLFTDLGASVIITGHNEQRIKTAQEQLGARALAIRSDASSLADIEQLATAVATHFGKIDLLHINAGYSILELFSQVTAASYDKTFDINTKGAFFTARQLSPLINSHGAIVFTTSIANNSGYAGMGAYAGAKAAVTAFMRVLAAELAPAGIRVNAVSPGFISTPTMGVYGATQAELAAFEALGNTITPLKRHGHMEEVAAAVKFLGFEATFTTAAELTVDGGLSHRLTLPQ</sequence>
<dbReference type="PANTHER" id="PTHR43975">
    <property type="entry name" value="ZGC:101858"/>
    <property type="match status" value="1"/>
</dbReference>
<organism evidence="3 4">
    <name type="scientific">Chitinophaga dinghuensis</name>
    <dbReference type="NCBI Taxonomy" id="1539050"/>
    <lineage>
        <taxon>Bacteria</taxon>
        <taxon>Pseudomonadati</taxon>
        <taxon>Bacteroidota</taxon>
        <taxon>Chitinophagia</taxon>
        <taxon>Chitinophagales</taxon>
        <taxon>Chitinophagaceae</taxon>
        <taxon>Chitinophaga</taxon>
    </lineage>
</organism>
<dbReference type="CDD" id="cd05233">
    <property type="entry name" value="SDR_c"/>
    <property type="match status" value="1"/>
</dbReference>
<keyword evidence="4" id="KW-1185">Reference proteome</keyword>